<evidence type="ECO:0000313" key="2">
    <source>
        <dbReference type="EMBL" id="CEG17583.1"/>
    </source>
</evidence>
<accession>A0A0U5FKV7</accession>
<gene>
    <name evidence="2" type="ORF">XAC3562_630046</name>
</gene>
<reference evidence="2 3" key="1">
    <citation type="submission" date="2014-09" db="EMBL/GenBank/DDBJ databases">
        <authorList>
            <person name="Regsiter A."/>
        </authorList>
    </citation>
    <scope>NUCLEOTIDE SEQUENCE [LARGE SCALE GENOMIC DNA]</scope>
</reference>
<evidence type="ECO:0000256" key="1">
    <source>
        <dbReference type="SAM" id="MobiDB-lite"/>
    </source>
</evidence>
<keyword evidence="3" id="KW-1185">Reference proteome</keyword>
<dbReference type="EMBL" id="CCXZ01000159">
    <property type="protein sequence ID" value="CEG17583.1"/>
    <property type="molecule type" value="Genomic_DNA"/>
</dbReference>
<organism evidence="2 3">
    <name type="scientific">Xanthomonas citri pv. citri</name>
    <dbReference type="NCBI Taxonomy" id="611301"/>
    <lineage>
        <taxon>Bacteria</taxon>
        <taxon>Pseudomonadati</taxon>
        <taxon>Pseudomonadota</taxon>
        <taxon>Gammaproteobacteria</taxon>
        <taxon>Lysobacterales</taxon>
        <taxon>Lysobacteraceae</taxon>
        <taxon>Xanthomonas</taxon>
    </lineage>
</organism>
<proteinExistence type="predicted"/>
<feature type="region of interest" description="Disordered" evidence="1">
    <location>
        <begin position="18"/>
        <end position="42"/>
    </location>
</feature>
<dbReference type="Proteomes" id="UP000052230">
    <property type="component" value="Unassembled WGS sequence"/>
</dbReference>
<protein>
    <submittedName>
        <fullName evidence="2">Uncharacterized protein</fullName>
    </submittedName>
</protein>
<evidence type="ECO:0000313" key="3">
    <source>
        <dbReference type="Proteomes" id="UP000052230"/>
    </source>
</evidence>
<comment type="caution">
    <text evidence="2">The sequence shown here is derived from an EMBL/GenBank/DDBJ whole genome shotgun (WGS) entry which is preliminary data.</text>
</comment>
<sequence>MQAAAWMAWRSWRCARTRRHSNPAVEPPRSSKTPIAFSPIGQSKITDGADFSRWRFRPGRSRRYQNVRCRCAARVPSRYRTAQIPGNITG</sequence>
<name>A0A0U5FKV7_XANCI</name>
<dbReference type="AlphaFoldDB" id="A0A0U5FKV7"/>